<feature type="domain" description="N-acetyltransferase" evidence="9">
    <location>
        <begin position="901"/>
        <end position="1062"/>
    </location>
</feature>
<dbReference type="EMBL" id="QJKJ01004038">
    <property type="protein sequence ID" value="RDX95820.1"/>
    <property type="molecule type" value="Genomic_DNA"/>
</dbReference>
<dbReference type="GO" id="GO:0003714">
    <property type="term" value="F:transcription corepressor activity"/>
    <property type="evidence" value="ECO:0007669"/>
    <property type="project" value="InterPro"/>
</dbReference>
<feature type="region of interest" description="Disordered" evidence="7">
    <location>
        <begin position="457"/>
        <end position="481"/>
    </location>
</feature>
<organism evidence="10 11">
    <name type="scientific">Mucuna pruriens</name>
    <name type="common">Velvet bean</name>
    <name type="synonym">Dolichos pruriens</name>
    <dbReference type="NCBI Taxonomy" id="157652"/>
    <lineage>
        <taxon>Eukaryota</taxon>
        <taxon>Viridiplantae</taxon>
        <taxon>Streptophyta</taxon>
        <taxon>Embryophyta</taxon>
        <taxon>Tracheophyta</taxon>
        <taxon>Spermatophyta</taxon>
        <taxon>Magnoliopsida</taxon>
        <taxon>eudicotyledons</taxon>
        <taxon>Gunneridae</taxon>
        <taxon>Pentapetalae</taxon>
        <taxon>rosids</taxon>
        <taxon>fabids</taxon>
        <taxon>Fabales</taxon>
        <taxon>Fabaceae</taxon>
        <taxon>Papilionoideae</taxon>
        <taxon>50 kb inversion clade</taxon>
        <taxon>NPAAA clade</taxon>
        <taxon>indigoferoid/millettioid clade</taxon>
        <taxon>Phaseoleae</taxon>
        <taxon>Mucuna</taxon>
    </lineage>
</organism>
<comment type="subcellular location">
    <subcellularLocation>
        <location evidence="1">Nucleus</location>
    </subcellularLocation>
</comment>
<feature type="non-terminal residue" evidence="10">
    <location>
        <position position="1"/>
    </location>
</feature>
<evidence type="ECO:0000256" key="4">
    <source>
        <dbReference type="ARBA" id="ARBA00022833"/>
    </source>
</evidence>
<evidence type="ECO:0000259" key="9">
    <source>
        <dbReference type="PROSITE" id="PS51186"/>
    </source>
</evidence>
<evidence type="ECO:0000256" key="6">
    <source>
        <dbReference type="PROSITE-ProRule" id="PRU00146"/>
    </source>
</evidence>
<keyword evidence="11" id="KW-1185">Reference proteome</keyword>
<evidence type="ECO:0000256" key="2">
    <source>
        <dbReference type="ARBA" id="ARBA00022723"/>
    </source>
</evidence>
<reference evidence="10" key="1">
    <citation type="submission" date="2018-05" db="EMBL/GenBank/DDBJ databases">
        <title>Draft genome of Mucuna pruriens seed.</title>
        <authorList>
            <person name="Nnadi N.E."/>
            <person name="Vos R."/>
            <person name="Hasami M.H."/>
            <person name="Devisetty U.K."/>
            <person name="Aguiy J.C."/>
        </authorList>
    </citation>
    <scope>NUCLEOTIDE SEQUENCE [LARGE SCALE GENOMIC DNA]</scope>
    <source>
        <strain evidence="10">JCA_2017</strain>
    </source>
</reference>
<dbReference type="Pfam" id="PF22970">
    <property type="entry name" value="DUF7028"/>
    <property type="match status" value="2"/>
</dbReference>
<dbReference type="GO" id="GO:0016747">
    <property type="term" value="F:acyltransferase activity, transferring groups other than amino-acyl groups"/>
    <property type="evidence" value="ECO:0007669"/>
    <property type="project" value="InterPro"/>
</dbReference>
<dbReference type="InterPro" id="IPR001965">
    <property type="entry name" value="Znf_PHD"/>
</dbReference>
<gene>
    <name evidence="10" type="primary">IDM1</name>
    <name evidence="10" type="ORF">CR513_21595</name>
</gene>
<dbReference type="SUPFAM" id="SSF57903">
    <property type="entry name" value="FYVE/PHD zinc finger"/>
    <property type="match status" value="1"/>
</dbReference>
<dbReference type="InterPro" id="IPR014002">
    <property type="entry name" value="Agenet_dom_plant"/>
</dbReference>
<comment type="caution">
    <text evidence="10">The sequence shown here is derived from an EMBL/GenBank/DDBJ whole genome shotgun (WGS) entry which is preliminary data.</text>
</comment>
<dbReference type="GO" id="GO:0006357">
    <property type="term" value="P:regulation of transcription by RNA polymerase II"/>
    <property type="evidence" value="ECO:0007669"/>
    <property type="project" value="TreeGrafter"/>
</dbReference>
<dbReference type="InterPro" id="IPR042163">
    <property type="entry name" value="PHF12"/>
</dbReference>
<dbReference type="CDD" id="cd04301">
    <property type="entry name" value="NAT_SF"/>
    <property type="match status" value="1"/>
</dbReference>
<feature type="region of interest" description="Disordered" evidence="7">
    <location>
        <begin position="1"/>
        <end position="20"/>
    </location>
</feature>
<dbReference type="GO" id="GO:0005634">
    <property type="term" value="C:nucleus"/>
    <property type="evidence" value="ECO:0007669"/>
    <property type="project" value="UniProtKB-SubCell"/>
</dbReference>
<dbReference type="InterPro" id="IPR000182">
    <property type="entry name" value="GNAT_dom"/>
</dbReference>
<evidence type="ECO:0000256" key="7">
    <source>
        <dbReference type="SAM" id="MobiDB-lite"/>
    </source>
</evidence>
<dbReference type="Pfam" id="PF16135">
    <property type="entry name" value="TDBD"/>
    <property type="match status" value="1"/>
</dbReference>
<dbReference type="SMART" id="SM00743">
    <property type="entry name" value="Agenet"/>
    <property type="match status" value="2"/>
</dbReference>
<feature type="region of interest" description="Disordered" evidence="7">
    <location>
        <begin position="601"/>
        <end position="622"/>
    </location>
</feature>
<dbReference type="Pfam" id="PF00628">
    <property type="entry name" value="PHD"/>
    <property type="match status" value="1"/>
</dbReference>
<keyword evidence="4" id="KW-0862">Zinc</keyword>
<dbReference type="Gene3D" id="3.30.40.10">
    <property type="entry name" value="Zinc/RING finger domain, C3HC4 (zinc finger)"/>
    <property type="match status" value="1"/>
</dbReference>
<feature type="domain" description="PHD-type" evidence="8">
    <location>
        <begin position="765"/>
        <end position="810"/>
    </location>
</feature>
<evidence type="ECO:0000256" key="1">
    <source>
        <dbReference type="ARBA" id="ARBA00004123"/>
    </source>
</evidence>
<dbReference type="PANTHER" id="PTHR46309">
    <property type="entry name" value="PHD FINGER PROTEIN 12"/>
    <property type="match status" value="1"/>
</dbReference>
<dbReference type="Gene3D" id="3.40.630.30">
    <property type="match status" value="1"/>
</dbReference>
<dbReference type="AlphaFoldDB" id="A0A371GZ34"/>
<protein>
    <submittedName>
        <fullName evidence="10">Increased DNA methylation 1</fullName>
    </submittedName>
</protein>
<keyword evidence="3 6" id="KW-0863">Zinc-finger</keyword>
<dbReference type="SUPFAM" id="SSF55729">
    <property type="entry name" value="Acyl-CoA N-acyltransferases (Nat)"/>
    <property type="match status" value="1"/>
</dbReference>
<dbReference type="InterPro" id="IPR008395">
    <property type="entry name" value="Agenet-like_dom"/>
</dbReference>
<evidence type="ECO:0000259" key="8">
    <source>
        <dbReference type="PROSITE" id="PS50016"/>
    </source>
</evidence>
<dbReference type="OrthoDB" id="1903104at2759"/>
<accession>A0A371GZ34</accession>
<name>A0A371GZ34_MUCPR</name>
<dbReference type="PROSITE" id="PS50016">
    <property type="entry name" value="ZF_PHD_2"/>
    <property type="match status" value="1"/>
</dbReference>
<dbReference type="InterPro" id="IPR056511">
    <property type="entry name" value="IDM1_C"/>
</dbReference>
<evidence type="ECO:0000256" key="3">
    <source>
        <dbReference type="ARBA" id="ARBA00022771"/>
    </source>
</evidence>
<dbReference type="PROSITE" id="PS51186">
    <property type="entry name" value="GNAT"/>
    <property type="match status" value="1"/>
</dbReference>
<dbReference type="InterPro" id="IPR016181">
    <property type="entry name" value="Acyl_CoA_acyltransferase"/>
</dbReference>
<dbReference type="GO" id="GO:0008270">
    <property type="term" value="F:zinc ion binding"/>
    <property type="evidence" value="ECO:0007669"/>
    <property type="project" value="UniProtKB-KW"/>
</dbReference>
<dbReference type="CDD" id="cd15532">
    <property type="entry name" value="PHD2_CHD_II"/>
    <property type="match status" value="1"/>
</dbReference>
<dbReference type="PANTHER" id="PTHR46309:SF12">
    <property type="entry name" value="GB|AAC80581.1"/>
    <property type="match status" value="1"/>
</dbReference>
<dbReference type="Pfam" id="PF23209">
    <property type="entry name" value="IDM1_C"/>
    <property type="match status" value="1"/>
</dbReference>
<keyword evidence="2" id="KW-0479">Metal-binding</keyword>
<dbReference type="SMART" id="SM00249">
    <property type="entry name" value="PHD"/>
    <property type="match status" value="1"/>
</dbReference>
<evidence type="ECO:0000313" key="10">
    <source>
        <dbReference type="EMBL" id="RDX95820.1"/>
    </source>
</evidence>
<dbReference type="InterPro" id="IPR013083">
    <property type="entry name" value="Znf_RING/FYVE/PHD"/>
</dbReference>
<dbReference type="InterPro" id="IPR019787">
    <property type="entry name" value="Znf_PHD-finger"/>
</dbReference>
<dbReference type="Pfam" id="PF05641">
    <property type="entry name" value="Agenet"/>
    <property type="match status" value="1"/>
</dbReference>
<evidence type="ECO:0000313" key="11">
    <source>
        <dbReference type="Proteomes" id="UP000257109"/>
    </source>
</evidence>
<dbReference type="InterPro" id="IPR032308">
    <property type="entry name" value="TDBD"/>
</dbReference>
<dbReference type="InterPro" id="IPR054292">
    <property type="entry name" value="DUF7028"/>
</dbReference>
<sequence length="1151" mass="131668">MAMEGVDNSQSRKRKRGVSKKLQVDEQVEVRSLEAGLLGSWHSGTVIQCEKLKRYVRYKNVFDDDGVTYLVEELNVSKALDGDIAHANCYERGLIRPVPPLVDFEKGDLRFGLCVDVNYQEAWWEGVVFDHCDGMEKRSVFFPDLGDEMQVEIHHLRITQDWDQVTDEWEQRGSWVFLELVEKWEKKLFVAVSAKQIWYDIRVKKEFEMIREWTCNMKYLWVDMVKEVVNDYLSLTVKEVLSALNLPGSLLNGSLELDSAEAMATLDLSTTLPDKEIVAQKEPVPPVEAILPKFQKEINYYGACEVVSGASSFEESREHRSPTPLRSNNYWEPVKLSEVELCPDAVKEYLLASKRAAKAFWMEKLQKHLVYLGWKIEWSNRLGVKRYRYKVPDKLGQKVYLSLIEVCKAMNKDPNMNSLQFQNDQSIMHPTVDCHLSDVPLSPSENIQDPDIFPPTVSSSPVENEVKDVPPTVPSSPVEDEVEDVPEYCPQAVVQYYHSHISNKNWVTKKKWIVKAKRHLLAEGWIFDHPPQTNKRRGIIYMSPQNRKFPTLHAACRFCIKVSIPKWAISEMQSGMNEENVNQVWSDELVSKIYQQAMDGGAASRSTANQKQKSLRDSKANMPKCQSNGLPLRVLRSKKRVRKLSAPSPLHHKPLNVLSWLIDSNIVLPRSKVYYKAKGRYRTVRTLADGKITRDGIKCNCCHAIYNLVDFEKHASRSGTTRPSASIFLEDGRSLLDCQIQMMQDYKTRGTSGKSFRDLSLADNDFICSVCRYGGELILCDKCPSSFHQICLGLEDIPDGDWFCPSCRCGICDQRKIDEDEEVGHFLTCVQCEHKCKCLKKGAVDMSRYLGSWFCGRDCEKIYEGLHKLLGEPISVGVDNLTWSLVKFINPDSCDLGSIKSDLLAESYSKLNLALSVMHECFEPLNESSTSRDLVEDVIFSRRSELNRLNFQGFYTVLLERNEELFSVATIRVHGKKVAEVPFVGTRLQYRRHGMCRILINELEKKLAQLGVERLVLPAVPSVLETWTGSFGFAKMTDFERSQFLDYTFLDFQGTIMCQKLLTNIPSPDSAFLIEDYNFDVSFAGAQPKCDVFTFGKSSQVGEVYKVEEIHEEEMVDQQMKDLVCDVYRVEEIDEGGMMDQQMEFVLLLSI</sequence>
<evidence type="ECO:0000256" key="5">
    <source>
        <dbReference type="ARBA" id="ARBA00023242"/>
    </source>
</evidence>
<proteinExistence type="predicted"/>
<dbReference type="STRING" id="157652.A0A371GZ34"/>
<dbReference type="Proteomes" id="UP000257109">
    <property type="component" value="Unassembled WGS sequence"/>
</dbReference>
<keyword evidence="5" id="KW-0539">Nucleus</keyword>
<dbReference type="InterPro" id="IPR011011">
    <property type="entry name" value="Znf_FYVE_PHD"/>
</dbReference>